<protein>
    <submittedName>
        <fullName evidence="1">Uncharacterized protein</fullName>
    </submittedName>
</protein>
<keyword evidence="2" id="KW-1185">Reference proteome</keyword>
<dbReference type="EMBL" id="JASCZI010153864">
    <property type="protein sequence ID" value="MED6177704.1"/>
    <property type="molecule type" value="Genomic_DNA"/>
</dbReference>
<accession>A0ABU6VXD2</accession>
<sequence>MMLKEDLNLVGIVRERRNLAGKNLSPSETSTTAVVDPCMTEEREPEEKCEAQPPTSHHLAFVSPKNSFLVAGKHHSHRKIVVAVIDYVTPLPPLGIGCRSCCRL</sequence>
<evidence type="ECO:0000313" key="2">
    <source>
        <dbReference type="Proteomes" id="UP001341840"/>
    </source>
</evidence>
<comment type="caution">
    <text evidence="1">The sequence shown here is derived from an EMBL/GenBank/DDBJ whole genome shotgun (WGS) entry which is preliminary data.</text>
</comment>
<proteinExistence type="predicted"/>
<feature type="non-terminal residue" evidence="1">
    <location>
        <position position="104"/>
    </location>
</feature>
<dbReference type="Proteomes" id="UP001341840">
    <property type="component" value="Unassembled WGS sequence"/>
</dbReference>
<name>A0ABU6VXD2_9FABA</name>
<reference evidence="1 2" key="1">
    <citation type="journal article" date="2023" name="Plants (Basel)">
        <title>Bridging the Gap: Combining Genomics and Transcriptomics Approaches to Understand Stylosanthes scabra, an Orphan Legume from the Brazilian Caatinga.</title>
        <authorList>
            <person name="Ferreira-Neto J.R.C."/>
            <person name="da Silva M.D."/>
            <person name="Binneck E."/>
            <person name="de Melo N.F."/>
            <person name="da Silva R.H."/>
            <person name="de Melo A.L.T.M."/>
            <person name="Pandolfi V."/>
            <person name="Bustamante F.O."/>
            <person name="Brasileiro-Vidal A.C."/>
            <person name="Benko-Iseppon A.M."/>
        </authorList>
    </citation>
    <scope>NUCLEOTIDE SEQUENCE [LARGE SCALE GENOMIC DNA]</scope>
    <source>
        <tissue evidence="1">Leaves</tissue>
    </source>
</reference>
<organism evidence="1 2">
    <name type="scientific">Stylosanthes scabra</name>
    <dbReference type="NCBI Taxonomy" id="79078"/>
    <lineage>
        <taxon>Eukaryota</taxon>
        <taxon>Viridiplantae</taxon>
        <taxon>Streptophyta</taxon>
        <taxon>Embryophyta</taxon>
        <taxon>Tracheophyta</taxon>
        <taxon>Spermatophyta</taxon>
        <taxon>Magnoliopsida</taxon>
        <taxon>eudicotyledons</taxon>
        <taxon>Gunneridae</taxon>
        <taxon>Pentapetalae</taxon>
        <taxon>rosids</taxon>
        <taxon>fabids</taxon>
        <taxon>Fabales</taxon>
        <taxon>Fabaceae</taxon>
        <taxon>Papilionoideae</taxon>
        <taxon>50 kb inversion clade</taxon>
        <taxon>dalbergioids sensu lato</taxon>
        <taxon>Dalbergieae</taxon>
        <taxon>Pterocarpus clade</taxon>
        <taxon>Stylosanthes</taxon>
    </lineage>
</organism>
<evidence type="ECO:0000313" key="1">
    <source>
        <dbReference type="EMBL" id="MED6177704.1"/>
    </source>
</evidence>
<gene>
    <name evidence="1" type="ORF">PIB30_100599</name>
</gene>